<evidence type="ECO:0000313" key="2">
    <source>
        <dbReference type="Proteomes" id="UP000828390"/>
    </source>
</evidence>
<keyword evidence="2" id="KW-1185">Reference proteome</keyword>
<gene>
    <name evidence="1" type="ORF">DPMN_118088</name>
</gene>
<name>A0A9D4GK57_DREPO</name>
<sequence length="83" mass="9126">MGENSIEVFGLDGSFATVNCTLTPMKNISAETSLDLSCTMSPISQPKDSNNNVLDMSYNEDVLEKVQAFQLTIFVTYVNIRPS</sequence>
<evidence type="ECO:0000313" key="1">
    <source>
        <dbReference type="EMBL" id="KAH3816570.1"/>
    </source>
</evidence>
<reference evidence="1" key="2">
    <citation type="submission" date="2020-11" db="EMBL/GenBank/DDBJ databases">
        <authorList>
            <person name="McCartney M.A."/>
            <person name="Auch B."/>
            <person name="Kono T."/>
            <person name="Mallez S."/>
            <person name="Becker A."/>
            <person name="Gohl D.M."/>
            <person name="Silverstein K.A.T."/>
            <person name="Koren S."/>
            <person name="Bechman K.B."/>
            <person name="Herman A."/>
            <person name="Abrahante J.E."/>
            <person name="Garbe J."/>
        </authorList>
    </citation>
    <scope>NUCLEOTIDE SEQUENCE</scope>
    <source>
        <strain evidence="1">Duluth1</strain>
        <tissue evidence="1">Whole animal</tissue>
    </source>
</reference>
<accession>A0A9D4GK57</accession>
<organism evidence="1 2">
    <name type="scientific">Dreissena polymorpha</name>
    <name type="common">Zebra mussel</name>
    <name type="synonym">Mytilus polymorpha</name>
    <dbReference type="NCBI Taxonomy" id="45954"/>
    <lineage>
        <taxon>Eukaryota</taxon>
        <taxon>Metazoa</taxon>
        <taxon>Spiralia</taxon>
        <taxon>Lophotrochozoa</taxon>
        <taxon>Mollusca</taxon>
        <taxon>Bivalvia</taxon>
        <taxon>Autobranchia</taxon>
        <taxon>Heteroconchia</taxon>
        <taxon>Euheterodonta</taxon>
        <taxon>Imparidentia</taxon>
        <taxon>Neoheterodontei</taxon>
        <taxon>Myida</taxon>
        <taxon>Dreissenoidea</taxon>
        <taxon>Dreissenidae</taxon>
        <taxon>Dreissena</taxon>
    </lineage>
</organism>
<dbReference type="EMBL" id="JAIWYP010000005">
    <property type="protein sequence ID" value="KAH3816570.1"/>
    <property type="molecule type" value="Genomic_DNA"/>
</dbReference>
<dbReference type="Proteomes" id="UP000828390">
    <property type="component" value="Unassembled WGS sequence"/>
</dbReference>
<protein>
    <submittedName>
        <fullName evidence="1">Uncharacterized protein</fullName>
    </submittedName>
</protein>
<reference evidence="1" key="1">
    <citation type="journal article" date="2019" name="bioRxiv">
        <title>The Genome of the Zebra Mussel, Dreissena polymorpha: A Resource for Invasive Species Research.</title>
        <authorList>
            <person name="McCartney M.A."/>
            <person name="Auch B."/>
            <person name="Kono T."/>
            <person name="Mallez S."/>
            <person name="Zhang Y."/>
            <person name="Obille A."/>
            <person name="Becker A."/>
            <person name="Abrahante J.E."/>
            <person name="Garbe J."/>
            <person name="Badalamenti J.P."/>
            <person name="Herman A."/>
            <person name="Mangelson H."/>
            <person name="Liachko I."/>
            <person name="Sullivan S."/>
            <person name="Sone E.D."/>
            <person name="Koren S."/>
            <person name="Silverstein K.A.T."/>
            <person name="Beckman K.B."/>
            <person name="Gohl D.M."/>
        </authorList>
    </citation>
    <scope>NUCLEOTIDE SEQUENCE</scope>
    <source>
        <strain evidence="1">Duluth1</strain>
        <tissue evidence="1">Whole animal</tissue>
    </source>
</reference>
<comment type="caution">
    <text evidence="1">The sequence shown here is derived from an EMBL/GenBank/DDBJ whole genome shotgun (WGS) entry which is preliminary data.</text>
</comment>
<proteinExistence type="predicted"/>
<dbReference type="AlphaFoldDB" id="A0A9D4GK57"/>